<dbReference type="AlphaFoldDB" id="A0A0W0GE07"/>
<gene>
    <name evidence="4" type="ORF">WG66_606</name>
</gene>
<organism evidence="4 5">
    <name type="scientific">Moniliophthora roreri</name>
    <name type="common">Frosty pod rot fungus</name>
    <name type="synonym">Monilia roreri</name>
    <dbReference type="NCBI Taxonomy" id="221103"/>
    <lineage>
        <taxon>Eukaryota</taxon>
        <taxon>Fungi</taxon>
        <taxon>Dikarya</taxon>
        <taxon>Basidiomycota</taxon>
        <taxon>Agaricomycotina</taxon>
        <taxon>Agaricomycetes</taxon>
        <taxon>Agaricomycetidae</taxon>
        <taxon>Agaricales</taxon>
        <taxon>Marasmiineae</taxon>
        <taxon>Marasmiaceae</taxon>
        <taxon>Moniliophthora</taxon>
    </lineage>
</organism>
<evidence type="ECO:0000256" key="2">
    <source>
        <dbReference type="ARBA" id="ARBA00022658"/>
    </source>
</evidence>
<dbReference type="InterPro" id="IPR011323">
    <property type="entry name" value="Mss4/transl-control_tumour"/>
</dbReference>
<keyword evidence="2" id="KW-0344">Guanine-nucleotide releasing factor</keyword>
<evidence type="ECO:0000313" key="5">
    <source>
        <dbReference type="Proteomes" id="UP000054988"/>
    </source>
</evidence>
<name>A0A0W0GE07_MONRR</name>
<comment type="caution">
    <text evidence="4">The sequence shown here is derived from an EMBL/GenBank/DDBJ whole genome shotgun (WGS) entry which is preliminary data.</text>
</comment>
<dbReference type="EMBL" id="LATX01000243">
    <property type="protein sequence ID" value="KTB46801.1"/>
    <property type="molecule type" value="Genomic_DNA"/>
</dbReference>
<evidence type="ECO:0000313" key="4">
    <source>
        <dbReference type="EMBL" id="KTB46801.1"/>
    </source>
</evidence>
<dbReference type="Gene3D" id="2.170.150.10">
    <property type="entry name" value="Metal Binding Protein, Guanine Nucleotide Exchange Factor, Chain A"/>
    <property type="match status" value="1"/>
</dbReference>
<keyword evidence="3" id="KW-0653">Protein transport</keyword>
<proteinExistence type="predicted"/>
<reference evidence="4 5" key="1">
    <citation type="submission" date="2015-12" db="EMBL/GenBank/DDBJ databases">
        <title>Draft genome sequence of Moniliophthora roreri, the causal agent of frosty pod rot of cacao.</title>
        <authorList>
            <person name="Aime M.C."/>
            <person name="Diaz-Valderrama J.R."/>
            <person name="Kijpornyongpan T."/>
            <person name="Phillips-Mora W."/>
        </authorList>
    </citation>
    <scope>NUCLEOTIDE SEQUENCE [LARGE SCALE GENOMIC DNA]</scope>
    <source>
        <strain evidence="4 5">MCA 2952</strain>
    </source>
</reference>
<dbReference type="SUPFAM" id="SSF51316">
    <property type="entry name" value="Mss4-like"/>
    <property type="match status" value="1"/>
</dbReference>
<dbReference type="GO" id="GO:0005085">
    <property type="term" value="F:guanyl-nucleotide exchange factor activity"/>
    <property type="evidence" value="ECO:0007669"/>
    <property type="project" value="UniProtKB-KW"/>
</dbReference>
<dbReference type="InterPro" id="IPR011057">
    <property type="entry name" value="Mss4-like_sf"/>
</dbReference>
<dbReference type="GO" id="GO:0007264">
    <property type="term" value="P:small GTPase-mediated signal transduction"/>
    <property type="evidence" value="ECO:0007669"/>
    <property type="project" value="InterPro"/>
</dbReference>
<evidence type="ECO:0000256" key="1">
    <source>
        <dbReference type="ARBA" id="ARBA00022448"/>
    </source>
</evidence>
<keyword evidence="1" id="KW-0813">Transport</keyword>
<dbReference type="Proteomes" id="UP000054988">
    <property type="component" value="Unassembled WGS sequence"/>
</dbReference>
<dbReference type="InterPro" id="IPR007515">
    <property type="entry name" value="Mss4"/>
</dbReference>
<accession>A0A0W0GE07</accession>
<evidence type="ECO:0000256" key="3">
    <source>
        <dbReference type="ARBA" id="ARBA00022927"/>
    </source>
</evidence>
<protein>
    <submittedName>
        <fullName evidence="4">Uncharacterized protein</fullName>
    </submittedName>
</protein>
<sequence length="141" mass="15497">MPSQTQLWDSLQRDSLRTRPEPKLLTSFENGILDVGLLASDEETTTSNRYDLLCPRSGCASTIIKAGVGKLVERESIIIEPSNLALNPLLPNLPVPPELMNWWLVTPSPMQFENIGFSRPVESVPLSPSGKGPSSHILFSN</sequence>
<dbReference type="PROSITE" id="PS51796">
    <property type="entry name" value="MSS4"/>
    <property type="match status" value="1"/>
</dbReference>
<dbReference type="GO" id="GO:0015031">
    <property type="term" value="P:protein transport"/>
    <property type="evidence" value="ECO:0007669"/>
    <property type="project" value="UniProtKB-KW"/>
</dbReference>